<accession>A0A0N1HWL5</accession>
<dbReference type="EMBL" id="LJSK01000195">
    <property type="protein sequence ID" value="KPI85318.1"/>
    <property type="molecule type" value="Genomic_DNA"/>
</dbReference>
<dbReference type="Proteomes" id="UP000038009">
    <property type="component" value="Unassembled WGS sequence"/>
</dbReference>
<evidence type="ECO:0000313" key="4">
    <source>
        <dbReference type="Proteomes" id="UP000038009"/>
    </source>
</evidence>
<feature type="region of interest" description="Disordered" evidence="1">
    <location>
        <begin position="212"/>
        <end position="231"/>
    </location>
</feature>
<sequence>MGKFQRPTMSLMSFVMAHRHAIIDYAALLLAVVVCVPFLVFLPESRPYGATFISWTFAFTFHLWRWLPWEQAHVLRAAHRRADRIMLEGRVVRVHRQAEALNATTLWPLEAVAQREAGNYLSGDVRGGGAEGTGSSEGGQGTAVQRKFLQDITTDTTSSFSRMPRLGREEALAEGAADAYSTTSPAPMQQHGLPPLPRISASALAPSSRFLSLPASASPAPPPLSSAPKGSSLYARLSHEPFTDVSWHQPTSKEGSPTVMPSPRLSAIELDGAVTTAPVPFPSSSPVSSCQTHSYVPPNRGGGPAASPLLADHEEEVPSCASRVSVVQQPSRISVISFNAPQYGALALMPREAPREG</sequence>
<dbReference type="OrthoDB" id="10578537at2759"/>
<keyword evidence="2" id="KW-0812">Transmembrane</keyword>
<protein>
    <submittedName>
        <fullName evidence="3">Uncharacterized protein</fullName>
    </submittedName>
</protein>
<feature type="region of interest" description="Disordered" evidence="1">
    <location>
        <begin position="123"/>
        <end position="142"/>
    </location>
</feature>
<gene>
    <name evidence="3" type="ORF">ABL78_5630</name>
</gene>
<evidence type="ECO:0000313" key="3">
    <source>
        <dbReference type="EMBL" id="KPI85318.1"/>
    </source>
</evidence>
<evidence type="ECO:0000256" key="2">
    <source>
        <dbReference type="SAM" id="Phobius"/>
    </source>
</evidence>
<feature type="compositionally biased region" description="Gly residues" evidence="1">
    <location>
        <begin position="125"/>
        <end position="141"/>
    </location>
</feature>
<dbReference type="OMA" id="AFTFHLW"/>
<organism evidence="3 4">
    <name type="scientific">Leptomonas seymouri</name>
    <dbReference type="NCBI Taxonomy" id="5684"/>
    <lineage>
        <taxon>Eukaryota</taxon>
        <taxon>Discoba</taxon>
        <taxon>Euglenozoa</taxon>
        <taxon>Kinetoplastea</taxon>
        <taxon>Metakinetoplastina</taxon>
        <taxon>Trypanosomatida</taxon>
        <taxon>Trypanosomatidae</taxon>
        <taxon>Leishmaniinae</taxon>
        <taxon>Leptomonas</taxon>
    </lineage>
</organism>
<keyword evidence="2" id="KW-0472">Membrane</keyword>
<feature type="region of interest" description="Disordered" evidence="1">
    <location>
        <begin position="281"/>
        <end position="309"/>
    </location>
</feature>
<keyword evidence="2" id="KW-1133">Transmembrane helix</keyword>
<reference evidence="3 4" key="1">
    <citation type="journal article" date="2015" name="PLoS Pathog.">
        <title>Leptomonas seymouri: Adaptations to the Dixenous Life Cycle Analyzed by Genome Sequencing, Transcriptome Profiling and Co-infection with Leishmania donovani.</title>
        <authorList>
            <person name="Kraeva N."/>
            <person name="Butenko A."/>
            <person name="Hlavacova J."/>
            <person name="Kostygov A."/>
            <person name="Myskova J."/>
            <person name="Grybchuk D."/>
            <person name="Lestinova T."/>
            <person name="Votypka J."/>
            <person name="Volf P."/>
            <person name="Opperdoes F."/>
            <person name="Flegontov P."/>
            <person name="Lukes J."/>
            <person name="Yurchenko V."/>
        </authorList>
    </citation>
    <scope>NUCLEOTIDE SEQUENCE [LARGE SCALE GENOMIC DNA]</scope>
    <source>
        <strain evidence="3 4">ATCC 30220</strain>
    </source>
</reference>
<proteinExistence type="predicted"/>
<feature type="transmembrane region" description="Helical" evidence="2">
    <location>
        <begin position="21"/>
        <end position="42"/>
    </location>
</feature>
<feature type="region of interest" description="Disordered" evidence="1">
    <location>
        <begin position="171"/>
        <end position="199"/>
    </location>
</feature>
<comment type="caution">
    <text evidence="3">The sequence shown here is derived from an EMBL/GenBank/DDBJ whole genome shotgun (WGS) entry which is preliminary data.</text>
</comment>
<evidence type="ECO:0000256" key="1">
    <source>
        <dbReference type="SAM" id="MobiDB-lite"/>
    </source>
</evidence>
<dbReference type="VEuPathDB" id="TriTrypDB:Lsey_0195_0110"/>
<dbReference type="AlphaFoldDB" id="A0A0N1HWL5"/>
<name>A0A0N1HWL5_LEPSE</name>
<keyword evidence="4" id="KW-1185">Reference proteome</keyword>